<protein>
    <submittedName>
        <fullName evidence="1">Uncharacterized protein</fullName>
    </submittedName>
</protein>
<evidence type="ECO:0000313" key="1">
    <source>
        <dbReference type="EMBL" id="KIK31502.1"/>
    </source>
</evidence>
<dbReference type="InParanoid" id="A0A0D0ABC4"/>
<accession>A0A0D0ABC4</accession>
<gene>
    <name evidence="1" type="ORF">CY34DRAFT_814576</name>
</gene>
<evidence type="ECO:0000313" key="2">
    <source>
        <dbReference type="Proteomes" id="UP000054485"/>
    </source>
</evidence>
<sequence>MNAERKLRRSGVAFDGVQVKKGYRLFKSSTRASYRHFTRLALGCVVDQAPTAFVSPRSSSAVAIAILQLRKPAFLCFPVPIRCCGLHNYSLEPHLPRESNSTHHALLSGPCLI</sequence>
<reference evidence="1 2" key="1">
    <citation type="submission" date="2014-04" db="EMBL/GenBank/DDBJ databases">
        <authorList>
            <consortium name="DOE Joint Genome Institute"/>
            <person name="Kuo A."/>
            <person name="Ruytinx J."/>
            <person name="Rineau F."/>
            <person name="Colpaert J."/>
            <person name="Kohler A."/>
            <person name="Nagy L.G."/>
            <person name="Floudas D."/>
            <person name="Copeland A."/>
            <person name="Barry K.W."/>
            <person name="Cichocki N."/>
            <person name="Veneault-Fourrey C."/>
            <person name="LaButti K."/>
            <person name="Lindquist E.A."/>
            <person name="Lipzen A."/>
            <person name="Lundell T."/>
            <person name="Morin E."/>
            <person name="Murat C."/>
            <person name="Sun H."/>
            <person name="Tunlid A."/>
            <person name="Henrissat B."/>
            <person name="Grigoriev I.V."/>
            <person name="Hibbett D.S."/>
            <person name="Martin F."/>
            <person name="Nordberg H.P."/>
            <person name="Cantor M.N."/>
            <person name="Hua S.X."/>
        </authorList>
    </citation>
    <scope>NUCLEOTIDE SEQUENCE [LARGE SCALE GENOMIC DNA]</scope>
    <source>
        <strain evidence="1 2">UH-Slu-Lm8-n1</strain>
    </source>
</reference>
<dbReference type="Proteomes" id="UP000054485">
    <property type="component" value="Unassembled WGS sequence"/>
</dbReference>
<name>A0A0D0ABC4_9AGAM</name>
<reference evidence="2" key="2">
    <citation type="submission" date="2015-01" db="EMBL/GenBank/DDBJ databases">
        <title>Evolutionary Origins and Diversification of the Mycorrhizal Mutualists.</title>
        <authorList>
            <consortium name="DOE Joint Genome Institute"/>
            <consortium name="Mycorrhizal Genomics Consortium"/>
            <person name="Kohler A."/>
            <person name="Kuo A."/>
            <person name="Nagy L.G."/>
            <person name="Floudas D."/>
            <person name="Copeland A."/>
            <person name="Barry K.W."/>
            <person name="Cichocki N."/>
            <person name="Veneault-Fourrey C."/>
            <person name="LaButti K."/>
            <person name="Lindquist E.A."/>
            <person name="Lipzen A."/>
            <person name="Lundell T."/>
            <person name="Morin E."/>
            <person name="Murat C."/>
            <person name="Riley R."/>
            <person name="Ohm R."/>
            <person name="Sun H."/>
            <person name="Tunlid A."/>
            <person name="Henrissat B."/>
            <person name="Grigoriev I.V."/>
            <person name="Hibbett D.S."/>
            <person name="Martin F."/>
        </authorList>
    </citation>
    <scope>NUCLEOTIDE SEQUENCE [LARGE SCALE GENOMIC DNA]</scope>
    <source>
        <strain evidence="2">UH-Slu-Lm8-n1</strain>
    </source>
</reference>
<dbReference type="HOGENOM" id="CLU_2135185_0_0_1"/>
<dbReference type="EMBL" id="KN836932">
    <property type="protein sequence ID" value="KIK31502.1"/>
    <property type="molecule type" value="Genomic_DNA"/>
</dbReference>
<proteinExistence type="predicted"/>
<organism evidence="1 2">
    <name type="scientific">Suillus luteus UH-Slu-Lm8-n1</name>
    <dbReference type="NCBI Taxonomy" id="930992"/>
    <lineage>
        <taxon>Eukaryota</taxon>
        <taxon>Fungi</taxon>
        <taxon>Dikarya</taxon>
        <taxon>Basidiomycota</taxon>
        <taxon>Agaricomycotina</taxon>
        <taxon>Agaricomycetes</taxon>
        <taxon>Agaricomycetidae</taxon>
        <taxon>Boletales</taxon>
        <taxon>Suillineae</taxon>
        <taxon>Suillaceae</taxon>
        <taxon>Suillus</taxon>
    </lineage>
</organism>
<keyword evidence="2" id="KW-1185">Reference proteome</keyword>
<dbReference type="AlphaFoldDB" id="A0A0D0ABC4"/>